<dbReference type="InterPro" id="IPR019410">
    <property type="entry name" value="Methyltransf_16"/>
</dbReference>
<dbReference type="AlphaFoldDB" id="A0AAJ6YJ41"/>
<dbReference type="KEGG" id="csol:105363101"/>
<dbReference type="GO" id="GO:0008276">
    <property type="term" value="F:protein methyltransferase activity"/>
    <property type="evidence" value="ECO:0007669"/>
    <property type="project" value="InterPro"/>
</dbReference>
<keyword evidence="1" id="KW-1185">Reference proteome</keyword>
<dbReference type="PANTHER" id="PTHR23108">
    <property type="entry name" value="METHYLTRANSFERASE-RELATED"/>
    <property type="match status" value="1"/>
</dbReference>
<dbReference type="GO" id="GO:0005634">
    <property type="term" value="C:nucleus"/>
    <property type="evidence" value="ECO:0007669"/>
    <property type="project" value="TreeGrafter"/>
</dbReference>
<dbReference type="CDD" id="cd02440">
    <property type="entry name" value="AdoMet_MTases"/>
    <property type="match status" value="1"/>
</dbReference>
<evidence type="ECO:0000313" key="2">
    <source>
        <dbReference type="RefSeq" id="XP_011498998.1"/>
    </source>
</evidence>
<dbReference type="Proteomes" id="UP000695007">
    <property type="component" value="Unplaced"/>
</dbReference>
<dbReference type="PANTHER" id="PTHR23108:SF0">
    <property type="entry name" value="METHYLTRANSFERASE-LIKE PROTEIN 22"/>
    <property type="match status" value="1"/>
</dbReference>
<dbReference type="RefSeq" id="XP_011498998.1">
    <property type="nucleotide sequence ID" value="XM_011500696.1"/>
</dbReference>
<dbReference type="Pfam" id="PF10294">
    <property type="entry name" value="Methyltransf_16"/>
    <property type="match status" value="1"/>
</dbReference>
<dbReference type="SUPFAM" id="SSF53335">
    <property type="entry name" value="S-adenosyl-L-methionine-dependent methyltransferases"/>
    <property type="match status" value="1"/>
</dbReference>
<protein>
    <submittedName>
        <fullName evidence="2">Methyltransferase-like protein 22</fullName>
    </submittedName>
</protein>
<dbReference type="Gene3D" id="3.40.50.150">
    <property type="entry name" value="Vaccinia Virus protein VP39"/>
    <property type="match status" value="1"/>
</dbReference>
<sequence length="300" mass="34489">MIVDGRTVGIELEQRIAEKMSAYKIRSEVLSEKDLAAETQVQESKNAVSKFFFKYPPHMRKSRLGNGVLEYDEDGDLILDRSEERSILIEHSTATELKLVGLQIWRGALLLGDYILSHPDIFQNKTVLELGSGVGFDSIIAGMSAKEVICSDINLGGILKLIEKNFERNKVLIKSNVTITELDFLNTDWNTTLKNKVTKVDVIMAADVIYDDKITDGFVKTLTKLLDLPNVRQAYVAMEKRYVFTITDLDSVAPMYEEFLRCIKRRKLNWSIEEIDLDFPQYFHYQRLSQLLLMKIEKRH</sequence>
<dbReference type="InterPro" id="IPR029063">
    <property type="entry name" value="SAM-dependent_MTases_sf"/>
</dbReference>
<accession>A0AAJ6YJ41</accession>
<name>A0AAJ6YJ41_9HYME</name>
<dbReference type="GeneID" id="105363101"/>
<organism evidence="1 2">
    <name type="scientific">Ceratosolen solmsi marchali</name>
    <dbReference type="NCBI Taxonomy" id="326594"/>
    <lineage>
        <taxon>Eukaryota</taxon>
        <taxon>Metazoa</taxon>
        <taxon>Ecdysozoa</taxon>
        <taxon>Arthropoda</taxon>
        <taxon>Hexapoda</taxon>
        <taxon>Insecta</taxon>
        <taxon>Pterygota</taxon>
        <taxon>Neoptera</taxon>
        <taxon>Endopterygota</taxon>
        <taxon>Hymenoptera</taxon>
        <taxon>Apocrita</taxon>
        <taxon>Proctotrupomorpha</taxon>
        <taxon>Chalcidoidea</taxon>
        <taxon>Agaonidae</taxon>
        <taxon>Agaoninae</taxon>
        <taxon>Ceratosolen</taxon>
    </lineage>
</organism>
<reference evidence="2" key="1">
    <citation type="submission" date="2025-08" db="UniProtKB">
        <authorList>
            <consortium name="RefSeq"/>
        </authorList>
    </citation>
    <scope>IDENTIFICATION</scope>
</reference>
<evidence type="ECO:0000313" key="1">
    <source>
        <dbReference type="Proteomes" id="UP000695007"/>
    </source>
</evidence>
<dbReference type="InterPro" id="IPR038899">
    <property type="entry name" value="METTL22"/>
</dbReference>
<gene>
    <name evidence="2" type="primary">LOC105363101</name>
</gene>
<proteinExistence type="predicted"/>